<evidence type="ECO:0000256" key="1">
    <source>
        <dbReference type="SAM" id="Coils"/>
    </source>
</evidence>
<keyword evidence="2" id="KW-0812">Transmembrane</keyword>
<protein>
    <submittedName>
        <fullName evidence="3">Uncharacterized protein</fullName>
    </submittedName>
</protein>
<feature type="coiled-coil region" evidence="1">
    <location>
        <begin position="69"/>
        <end position="96"/>
    </location>
</feature>
<reference evidence="3 4" key="1">
    <citation type="submission" date="2017-07" db="EMBL/GenBank/DDBJ databases">
        <title>Isolation and whole genome analysis of endospore-forming bacteria from heroin.</title>
        <authorList>
            <person name="Kalinowski J."/>
            <person name="Ahrens B."/>
            <person name="Al-Dilaimi A."/>
            <person name="Winkler A."/>
            <person name="Wibberg D."/>
            <person name="Schleenbecker U."/>
            <person name="Ruckert C."/>
            <person name="Wolfel R."/>
            <person name="Grass G."/>
        </authorList>
    </citation>
    <scope>NUCLEOTIDE SEQUENCE [LARGE SCALE GENOMIC DNA]</scope>
    <source>
        <strain evidence="3 4">7537-G1</strain>
    </source>
</reference>
<keyword evidence="2" id="KW-0472">Membrane</keyword>
<proteinExistence type="predicted"/>
<evidence type="ECO:0000313" key="4">
    <source>
        <dbReference type="Proteomes" id="UP000215596"/>
    </source>
</evidence>
<dbReference type="OrthoDB" id="2087365at2"/>
<dbReference type="Proteomes" id="UP000215596">
    <property type="component" value="Unassembled WGS sequence"/>
</dbReference>
<evidence type="ECO:0000313" key="3">
    <source>
        <dbReference type="EMBL" id="PAD73659.1"/>
    </source>
</evidence>
<organism evidence="3 4">
    <name type="scientific">Paenibacillus campinasensis</name>
    <dbReference type="NCBI Taxonomy" id="66347"/>
    <lineage>
        <taxon>Bacteria</taxon>
        <taxon>Bacillati</taxon>
        <taxon>Bacillota</taxon>
        <taxon>Bacilli</taxon>
        <taxon>Bacillales</taxon>
        <taxon>Paenibacillaceae</taxon>
        <taxon>Paenibacillus</taxon>
    </lineage>
</organism>
<comment type="caution">
    <text evidence="3">The sequence shown here is derived from an EMBL/GenBank/DDBJ whole genome shotgun (WGS) entry which is preliminary data.</text>
</comment>
<name>A0A268EKL6_9BACL</name>
<dbReference type="EMBL" id="NPBY01000063">
    <property type="protein sequence ID" value="PAD73659.1"/>
    <property type="molecule type" value="Genomic_DNA"/>
</dbReference>
<sequence length="96" mass="10684">MDWSVLTTIIAALAGISGILLGWHGKTKSYRDEVAKEATADASLQTDVSYIKTGIVDIRVDIREIGKRMDGLSERITRVEESAKQAHKRLDKLEDK</sequence>
<feature type="transmembrane region" description="Helical" evidence="2">
    <location>
        <begin position="6"/>
        <end position="23"/>
    </location>
</feature>
<accession>A0A268EKL6</accession>
<dbReference type="AlphaFoldDB" id="A0A268EKL6"/>
<gene>
    <name evidence="3" type="ORF">CHH67_19675</name>
</gene>
<keyword evidence="1" id="KW-0175">Coiled coil</keyword>
<dbReference type="RefSeq" id="WP_095267064.1">
    <property type="nucleotide sequence ID" value="NZ_NPBY01000063.1"/>
</dbReference>
<evidence type="ECO:0000256" key="2">
    <source>
        <dbReference type="SAM" id="Phobius"/>
    </source>
</evidence>
<keyword evidence="2" id="KW-1133">Transmembrane helix</keyword>